<protein>
    <submittedName>
        <fullName evidence="1">Uncharacterized protein</fullName>
    </submittedName>
</protein>
<dbReference type="KEGG" id="banh:HYU01_26140"/>
<dbReference type="PATRIC" id="fig|1392.230.peg.5266"/>
<dbReference type="KEGG" id="bar:GBAA_5349"/>
<keyword evidence="2" id="KW-1185">Reference proteome</keyword>
<dbReference type="Proteomes" id="UP000000594">
    <property type="component" value="Chromosome"/>
</dbReference>
<gene>
    <name evidence="1" type="ordered locus">GBAA_5349</name>
</gene>
<accession>A0A2P0HL39</accession>
<sequence length="70" mass="8737">MKEKPKLKNIYKKSIAIELIKLNHNLHHTMRNRSNEKYQIFVFEETHELIRDMLAIVEWQERLYQERNKK</sequence>
<accession>E9RCB3</accession>
<organism evidence="1 2">
    <name type="scientific">Bacillus anthracis</name>
    <name type="common">anthrax bacterium</name>
    <dbReference type="NCBI Taxonomy" id="1392"/>
    <lineage>
        <taxon>Bacteria</taxon>
        <taxon>Bacillati</taxon>
        <taxon>Bacillota</taxon>
        <taxon>Bacilli</taxon>
        <taxon>Bacillales</taxon>
        <taxon>Bacillaceae</taxon>
        <taxon>Bacillus</taxon>
        <taxon>Bacillus cereus group</taxon>
    </lineage>
</organism>
<proteinExistence type="predicted"/>
<accession>A0A6L8P7D9</accession>
<dbReference type="RefSeq" id="WP_000660592.1">
    <property type="nucleotide sequence ID" value="NZ_AP014833.1"/>
</dbReference>
<dbReference type="GeneID" id="45024952"/>
<accession>Q81X93</accession>
<accession>Q6KIV9</accession>
<dbReference type="EMBL" id="AE017334">
    <property type="protein sequence ID" value="AAT35462.1"/>
    <property type="molecule type" value="Genomic_DNA"/>
</dbReference>
<dbReference type="AlphaFoldDB" id="A0A6L8P7D9"/>
<reference evidence="1 2" key="1">
    <citation type="journal article" date="2009" name="J. Bacteriol.">
        <title>The complete genome sequence of Bacillus anthracis Ames 'Ancestor'.</title>
        <authorList>
            <person name="Ravel J."/>
            <person name="Jiang L."/>
            <person name="Stanley S.T."/>
            <person name="Wilson M.R."/>
            <person name="Decker R.S."/>
            <person name="Read T.D."/>
            <person name="Worsham P."/>
            <person name="Keim P.S."/>
            <person name="Salzberg S.L."/>
            <person name="Fraser-Liggett C.M."/>
            <person name="Rasko D.A."/>
        </authorList>
    </citation>
    <scope>NUCLEOTIDE SEQUENCE [LARGE SCALE GENOMIC DNA]</scope>
    <source>
        <strain evidence="2">Ames ancestor</strain>
    </source>
</reference>
<evidence type="ECO:0000313" key="2">
    <source>
        <dbReference type="Proteomes" id="UP000000594"/>
    </source>
</evidence>
<evidence type="ECO:0000313" key="1">
    <source>
        <dbReference type="EMBL" id="AAT35462.1"/>
    </source>
</evidence>
<name>A0A6L8P7D9_BACAN</name>
<dbReference type="OrthoDB" id="2891418at2"/>
<dbReference type="OMA" id="HTMRNRK"/>